<proteinExistence type="predicted"/>
<dbReference type="OrthoDB" id="9797715at2"/>
<reference evidence="8 9" key="1">
    <citation type="submission" date="2019-03" db="EMBL/GenBank/DDBJ databases">
        <title>Diversity of the mouse oral microbiome.</title>
        <authorList>
            <person name="Joseph S."/>
            <person name="Aduse-Opoku J."/>
            <person name="Curtis M."/>
            <person name="Wade W."/>
            <person name="Hashim A."/>
        </authorList>
    </citation>
    <scope>NUCLEOTIDE SEQUENCE [LARGE SCALE GENOMIC DNA]</scope>
    <source>
        <strain evidence="9">irhom_31</strain>
    </source>
</reference>
<sequence length="188" mass="18642">MAGFFKKLFGGSDDTAGQTPAPAATPAAAPSAAGASALTAHMNGTVVELAGVSDQMFASGALGPGAAIEPTAGVVVAPADGEVTVAFPTGHAFGIRTADGLEILIHVGFDTVELDGKFFDPKVKKGDTVTRGQVLVEFDLEQVKAAGYPVTTPLVITNAKSSVADLAVANAGSDVAAGADFITAARKG</sequence>
<keyword evidence="3 8" id="KW-0762">Sugar transport</keyword>
<dbReference type="AlphaFoldDB" id="A0A4Y9F3M6"/>
<keyword evidence="4" id="KW-0808">Transferase</keyword>
<comment type="caution">
    <text evidence="8">The sequence shown here is derived from an EMBL/GenBank/DDBJ whole genome shotgun (WGS) entry which is preliminary data.</text>
</comment>
<dbReference type="GO" id="GO:0005737">
    <property type="term" value="C:cytoplasm"/>
    <property type="evidence" value="ECO:0007669"/>
    <property type="project" value="UniProtKB-SubCell"/>
</dbReference>
<dbReference type="GO" id="GO:0009401">
    <property type="term" value="P:phosphoenolpyruvate-dependent sugar phosphotransferase system"/>
    <property type="evidence" value="ECO:0007669"/>
    <property type="project" value="UniProtKB-KW"/>
</dbReference>
<dbReference type="Gene3D" id="2.70.70.10">
    <property type="entry name" value="Glucose Permease (Domain IIA)"/>
    <property type="match status" value="1"/>
</dbReference>
<dbReference type="Proteomes" id="UP000297951">
    <property type="component" value="Unassembled WGS sequence"/>
</dbReference>
<dbReference type="FunFam" id="2.70.70.10:FF:000001">
    <property type="entry name" value="PTS system glucose-specific IIA component"/>
    <property type="match status" value="1"/>
</dbReference>
<dbReference type="PANTHER" id="PTHR45008">
    <property type="entry name" value="PTS SYSTEM GLUCOSE-SPECIFIC EIIA COMPONENT"/>
    <property type="match status" value="1"/>
</dbReference>
<evidence type="ECO:0000313" key="9">
    <source>
        <dbReference type="Proteomes" id="UP000297951"/>
    </source>
</evidence>
<name>A0A4Y9F3M6_9MICC</name>
<evidence type="ECO:0000313" key="8">
    <source>
        <dbReference type="EMBL" id="TFU22421.1"/>
    </source>
</evidence>
<dbReference type="EMBL" id="SPQC01000017">
    <property type="protein sequence ID" value="TFU22421.1"/>
    <property type="molecule type" value="Genomic_DNA"/>
</dbReference>
<evidence type="ECO:0000256" key="5">
    <source>
        <dbReference type="ARBA" id="ARBA00022683"/>
    </source>
</evidence>
<dbReference type="InterPro" id="IPR050890">
    <property type="entry name" value="PTS_EIIA_component"/>
</dbReference>
<evidence type="ECO:0000256" key="1">
    <source>
        <dbReference type="ARBA" id="ARBA00004496"/>
    </source>
</evidence>
<keyword evidence="6" id="KW-0418">Kinase</keyword>
<dbReference type="NCBIfam" id="TIGR00830">
    <property type="entry name" value="PTBA"/>
    <property type="match status" value="1"/>
</dbReference>
<dbReference type="Pfam" id="PF00358">
    <property type="entry name" value="PTS_EIIA_1"/>
    <property type="match status" value="1"/>
</dbReference>
<dbReference type="PROSITE" id="PS00371">
    <property type="entry name" value="PTS_EIIA_TYPE_1_HIS"/>
    <property type="match status" value="1"/>
</dbReference>
<keyword evidence="5" id="KW-0598">Phosphotransferase system</keyword>
<evidence type="ECO:0000259" key="7">
    <source>
        <dbReference type="PROSITE" id="PS51093"/>
    </source>
</evidence>
<evidence type="ECO:0000256" key="4">
    <source>
        <dbReference type="ARBA" id="ARBA00022679"/>
    </source>
</evidence>
<dbReference type="RefSeq" id="WP_135012407.1">
    <property type="nucleotide sequence ID" value="NZ_JADGLK010000017.1"/>
</dbReference>
<evidence type="ECO:0000256" key="3">
    <source>
        <dbReference type="ARBA" id="ARBA00022597"/>
    </source>
</evidence>
<dbReference type="PANTHER" id="PTHR45008:SF1">
    <property type="entry name" value="PTS SYSTEM GLUCOSE-SPECIFIC EIIA COMPONENT"/>
    <property type="match status" value="1"/>
</dbReference>
<feature type="domain" description="PTS EIIA type-1" evidence="7">
    <location>
        <begin position="54"/>
        <end position="158"/>
    </location>
</feature>
<dbReference type="InterPro" id="IPR001127">
    <property type="entry name" value="PTS_EIIA_1_perm"/>
</dbReference>
<dbReference type="STRING" id="85336.A7979_10305"/>
<keyword evidence="2" id="KW-0813">Transport</keyword>
<organism evidence="8 9">
    <name type="scientific">Rothia nasimurium</name>
    <dbReference type="NCBI Taxonomy" id="85336"/>
    <lineage>
        <taxon>Bacteria</taxon>
        <taxon>Bacillati</taxon>
        <taxon>Actinomycetota</taxon>
        <taxon>Actinomycetes</taxon>
        <taxon>Micrococcales</taxon>
        <taxon>Micrococcaceae</taxon>
        <taxon>Rothia</taxon>
    </lineage>
</organism>
<dbReference type="PROSITE" id="PS51093">
    <property type="entry name" value="PTS_EIIA_TYPE_1"/>
    <property type="match status" value="1"/>
</dbReference>
<gene>
    <name evidence="8" type="ORF">E4U03_05920</name>
</gene>
<evidence type="ECO:0000256" key="6">
    <source>
        <dbReference type="ARBA" id="ARBA00022777"/>
    </source>
</evidence>
<dbReference type="InterPro" id="IPR011055">
    <property type="entry name" value="Dup_hybrid_motif"/>
</dbReference>
<accession>A0A4Y9F3M6</accession>
<comment type="subcellular location">
    <subcellularLocation>
        <location evidence="1">Cytoplasm</location>
    </subcellularLocation>
</comment>
<protein>
    <submittedName>
        <fullName evidence="8">PTS glucose transporter subunit IIA</fullName>
    </submittedName>
</protein>
<dbReference type="SUPFAM" id="SSF51261">
    <property type="entry name" value="Duplicated hybrid motif"/>
    <property type="match status" value="1"/>
</dbReference>
<dbReference type="GO" id="GO:0016301">
    <property type="term" value="F:kinase activity"/>
    <property type="evidence" value="ECO:0007669"/>
    <property type="project" value="UniProtKB-KW"/>
</dbReference>
<evidence type="ECO:0000256" key="2">
    <source>
        <dbReference type="ARBA" id="ARBA00022448"/>
    </source>
</evidence>